<gene>
    <name evidence="2" type="ORF">AMS68_000200</name>
</gene>
<dbReference type="Proteomes" id="UP000503462">
    <property type="component" value="Chromosome 1"/>
</dbReference>
<reference evidence="2 3" key="1">
    <citation type="journal article" date="2016" name="Sci. Rep.">
        <title>Peltaster fructicola genome reveals evolution from an invasive phytopathogen to an ectophytic parasite.</title>
        <authorList>
            <person name="Xu C."/>
            <person name="Chen H."/>
            <person name="Gleason M.L."/>
            <person name="Xu J.R."/>
            <person name="Liu H."/>
            <person name="Zhang R."/>
            <person name="Sun G."/>
        </authorList>
    </citation>
    <scope>NUCLEOTIDE SEQUENCE [LARGE SCALE GENOMIC DNA]</scope>
    <source>
        <strain evidence="2 3">LNHT1506</strain>
    </source>
</reference>
<evidence type="ECO:0000313" key="3">
    <source>
        <dbReference type="Proteomes" id="UP000503462"/>
    </source>
</evidence>
<name>A0A6H0XIY0_9PEZI</name>
<feature type="region of interest" description="Disordered" evidence="1">
    <location>
        <begin position="403"/>
        <end position="423"/>
    </location>
</feature>
<dbReference type="EMBL" id="CP051139">
    <property type="protein sequence ID" value="QIW94682.1"/>
    <property type="molecule type" value="Genomic_DNA"/>
</dbReference>
<evidence type="ECO:0000313" key="2">
    <source>
        <dbReference type="EMBL" id="QIW94682.1"/>
    </source>
</evidence>
<keyword evidence="3" id="KW-1185">Reference proteome</keyword>
<sequence length="587" mass="66085">MNVRPGPHPYSRLERPAVWQYYSQAYNAALPAYFIANRVESWARQDQQPHGERQRGQTIADASIAELQDRDLSVAGDLGWSLGYATAFCYRFIISNRFAIVSAIDDARRISLDLQTPFVLFSILDKHLFGGKLAGMVLLTWKAQGSSHPGTTCATRTVAKRICIQLNSTPFEEHTAGMSHLLGMLIHHMIHAYFLVCCGAQKKGEKQDGRMCDGLHFGVILATINDITLDCQEGSTSIIFHAAGRDTGPNRRLMRGRGSFISLDPVGMSLPPPAVDGRTHCMHDNRNITRAQIMNWQVQDYAKAIGENWADRGDKIFFWSDGEQERTSRMNAPPSKYYTELIWNKKRFAVPKERVLKYSAIKRLIDQAKHKDAEVPECSADVFDCVCKFITYGGYHASDTFGERNSTEAPSAGPPVLSSPHNRQGASLKLDVQVCKIADAMRFKELREYALKHLYQAEATNDDPIAMLRDIYDPSKSLSSELQNWARKFLARTDDDGSSYGQIGTSNYEKICNWHEARFTDIFSQYAMLREDCNLVVAGLRSGINPNGERQAFAKHIMDDPFTQRPFLSSLEQGIPFAMPIRRAFCL</sequence>
<protein>
    <submittedName>
        <fullName evidence="2">Uncharacterized protein</fullName>
    </submittedName>
</protein>
<proteinExistence type="predicted"/>
<dbReference type="OrthoDB" id="5236983at2759"/>
<accession>A0A6H0XIY0</accession>
<organism evidence="2 3">
    <name type="scientific">Peltaster fructicola</name>
    <dbReference type="NCBI Taxonomy" id="286661"/>
    <lineage>
        <taxon>Eukaryota</taxon>
        <taxon>Fungi</taxon>
        <taxon>Dikarya</taxon>
        <taxon>Ascomycota</taxon>
        <taxon>Pezizomycotina</taxon>
        <taxon>Dothideomycetes</taxon>
        <taxon>Dothideomycetes incertae sedis</taxon>
        <taxon>Peltaster</taxon>
    </lineage>
</organism>
<evidence type="ECO:0000256" key="1">
    <source>
        <dbReference type="SAM" id="MobiDB-lite"/>
    </source>
</evidence>
<dbReference type="AlphaFoldDB" id="A0A6H0XIY0"/>